<proteinExistence type="predicted"/>
<feature type="region of interest" description="Disordered" evidence="1">
    <location>
        <begin position="243"/>
        <end position="287"/>
    </location>
</feature>
<name>A0A160T3V4_9CHLR</name>
<evidence type="ECO:0000313" key="2">
    <source>
        <dbReference type="EMBL" id="CUS03718.2"/>
    </source>
</evidence>
<feature type="region of interest" description="Disordered" evidence="1">
    <location>
        <begin position="57"/>
        <end position="76"/>
    </location>
</feature>
<feature type="compositionally biased region" description="Low complexity" evidence="1">
    <location>
        <begin position="264"/>
        <end position="287"/>
    </location>
</feature>
<dbReference type="Proteomes" id="UP000215027">
    <property type="component" value="Chromosome I"/>
</dbReference>
<accession>A0A160T3V4</accession>
<feature type="compositionally biased region" description="Gly residues" evidence="1">
    <location>
        <begin position="243"/>
        <end position="262"/>
    </location>
</feature>
<gene>
    <name evidence="2" type="ORF">CFX0092_A1840</name>
</gene>
<organism evidence="2 3">
    <name type="scientific">Candidatus Promineifilum breve</name>
    <dbReference type="NCBI Taxonomy" id="1806508"/>
    <lineage>
        <taxon>Bacteria</taxon>
        <taxon>Bacillati</taxon>
        <taxon>Chloroflexota</taxon>
        <taxon>Ardenticatenia</taxon>
        <taxon>Candidatus Promineifilales</taxon>
        <taxon>Candidatus Promineifilaceae</taxon>
        <taxon>Candidatus Promineifilum</taxon>
    </lineage>
</organism>
<evidence type="ECO:0000313" key="3">
    <source>
        <dbReference type="Proteomes" id="UP000215027"/>
    </source>
</evidence>
<sequence>MMMTVKQTTSASKKGAHNEGDMNMLRKKLAVLGLSALMITGLLGSAAVSFAQTDTPAESTEEVIPESTTVVPSRGGSRLGVDDEALAAALGITVDELDAAQEAARIALIDQAVADGHLTAEEGETMKTDGSRLHHSSQYGYDKDEFLAAALGITVDELNAAELTAYQTMVAAAVEAGTLTQEQADLLLARKAAQSYLDTDALNATVRAAYAEALAEAVAAGDITQAQADALLAQLETQTFDFGFGGHGGRGGHGGGRGGRGGSSLDTLPETTPETTPDTTTDTSLDA</sequence>
<reference evidence="2" key="1">
    <citation type="submission" date="2016-01" db="EMBL/GenBank/DDBJ databases">
        <authorList>
            <person name="Mcilroy J.S."/>
            <person name="Karst M S."/>
            <person name="Albertsen M."/>
        </authorList>
    </citation>
    <scope>NUCLEOTIDE SEQUENCE</scope>
    <source>
        <strain evidence="2">Cfx-K</strain>
    </source>
</reference>
<dbReference type="AlphaFoldDB" id="A0A160T3V4"/>
<keyword evidence="3" id="KW-1185">Reference proteome</keyword>
<dbReference type="KEGG" id="pbf:CFX0092_A1840"/>
<protein>
    <submittedName>
        <fullName evidence="2">Uncharacterized protein</fullName>
    </submittedName>
</protein>
<evidence type="ECO:0000256" key="1">
    <source>
        <dbReference type="SAM" id="MobiDB-lite"/>
    </source>
</evidence>
<dbReference type="EMBL" id="LN890655">
    <property type="protein sequence ID" value="CUS03718.2"/>
    <property type="molecule type" value="Genomic_DNA"/>
</dbReference>